<keyword evidence="6 8" id="KW-0472">Membrane</keyword>
<reference evidence="10 11" key="1">
    <citation type="submission" date="2021-11" db="EMBL/GenBank/DDBJ databases">
        <title>Draft genome sequence of Actinomycetospora sp. SF1 isolated from the rhizosphere soil.</title>
        <authorList>
            <person name="Duangmal K."/>
            <person name="Chantavorakit T."/>
        </authorList>
    </citation>
    <scope>NUCLEOTIDE SEQUENCE [LARGE SCALE GENOMIC DNA]</scope>
    <source>
        <strain evidence="10 11">TBRC 5722</strain>
    </source>
</reference>
<dbReference type="InterPro" id="IPR011701">
    <property type="entry name" value="MFS"/>
</dbReference>
<keyword evidence="11" id="KW-1185">Reference proteome</keyword>
<feature type="transmembrane region" description="Helical" evidence="8">
    <location>
        <begin position="281"/>
        <end position="303"/>
    </location>
</feature>
<name>A0ABS8PJ37_9PSEU</name>
<feature type="transmembrane region" description="Helical" evidence="8">
    <location>
        <begin position="402"/>
        <end position="422"/>
    </location>
</feature>
<evidence type="ECO:0000256" key="4">
    <source>
        <dbReference type="ARBA" id="ARBA00022692"/>
    </source>
</evidence>
<keyword evidence="5 8" id="KW-1133">Transmembrane helix</keyword>
<dbReference type="Proteomes" id="UP001199469">
    <property type="component" value="Unassembled WGS sequence"/>
</dbReference>
<dbReference type="InterPro" id="IPR020846">
    <property type="entry name" value="MFS_dom"/>
</dbReference>
<protein>
    <submittedName>
        <fullName evidence="10">MHS family MFS transporter</fullName>
    </submittedName>
</protein>
<keyword evidence="4 8" id="KW-0812">Transmembrane</keyword>
<evidence type="ECO:0000313" key="11">
    <source>
        <dbReference type="Proteomes" id="UP001199469"/>
    </source>
</evidence>
<keyword evidence="3" id="KW-1003">Cell membrane</keyword>
<proteinExistence type="predicted"/>
<dbReference type="CDD" id="cd17369">
    <property type="entry name" value="MFS_ShiA_like"/>
    <property type="match status" value="1"/>
</dbReference>
<accession>A0ABS8PJ37</accession>
<feature type="transmembrane region" description="Helical" evidence="8">
    <location>
        <begin position="23"/>
        <end position="41"/>
    </location>
</feature>
<evidence type="ECO:0000256" key="8">
    <source>
        <dbReference type="SAM" id="Phobius"/>
    </source>
</evidence>
<dbReference type="EMBL" id="JAJNDB010000008">
    <property type="protein sequence ID" value="MCD2197510.1"/>
    <property type="molecule type" value="Genomic_DNA"/>
</dbReference>
<feature type="transmembrane region" description="Helical" evidence="8">
    <location>
        <begin position="119"/>
        <end position="139"/>
    </location>
</feature>
<comment type="subcellular location">
    <subcellularLocation>
        <location evidence="1">Cell membrane</location>
        <topology evidence="1">Multi-pass membrane protein</topology>
    </subcellularLocation>
</comment>
<feature type="transmembrane region" description="Helical" evidence="8">
    <location>
        <begin position="94"/>
        <end position="113"/>
    </location>
</feature>
<dbReference type="PANTHER" id="PTHR43045:SF1">
    <property type="entry name" value="SHIKIMATE TRANSPORTER"/>
    <property type="match status" value="1"/>
</dbReference>
<evidence type="ECO:0000256" key="2">
    <source>
        <dbReference type="ARBA" id="ARBA00022448"/>
    </source>
</evidence>
<evidence type="ECO:0000313" key="10">
    <source>
        <dbReference type="EMBL" id="MCD2197510.1"/>
    </source>
</evidence>
<organism evidence="10 11">
    <name type="scientific">Actinomycetospora endophytica</name>
    <dbReference type="NCBI Taxonomy" id="2291215"/>
    <lineage>
        <taxon>Bacteria</taxon>
        <taxon>Bacillati</taxon>
        <taxon>Actinomycetota</taxon>
        <taxon>Actinomycetes</taxon>
        <taxon>Pseudonocardiales</taxon>
        <taxon>Pseudonocardiaceae</taxon>
        <taxon>Actinomycetospora</taxon>
    </lineage>
</organism>
<dbReference type="PROSITE" id="PS50850">
    <property type="entry name" value="MFS"/>
    <property type="match status" value="1"/>
</dbReference>
<dbReference type="SUPFAM" id="SSF103473">
    <property type="entry name" value="MFS general substrate transporter"/>
    <property type="match status" value="1"/>
</dbReference>
<feature type="transmembrane region" description="Helical" evidence="8">
    <location>
        <begin position="375"/>
        <end position="396"/>
    </location>
</feature>
<comment type="caution">
    <text evidence="10">The sequence shown here is derived from an EMBL/GenBank/DDBJ whole genome shotgun (WGS) entry which is preliminary data.</text>
</comment>
<feature type="transmembrane region" description="Helical" evidence="8">
    <location>
        <begin position="160"/>
        <end position="183"/>
    </location>
</feature>
<feature type="transmembrane region" description="Helical" evidence="8">
    <location>
        <begin position="334"/>
        <end position="354"/>
    </location>
</feature>
<dbReference type="InterPro" id="IPR036259">
    <property type="entry name" value="MFS_trans_sf"/>
</dbReference>
<evidence type="ECO:0000256" key="7">
    <source>
        <dbReference type="SAM" id="MobiDB-lite"/>
    </source>
</evidence>
<gene>
    <name evidence="10" type="ORF">LQ327_29480</name>
</gene>
<dbReference type="Pfam" id="PF07690">
    <property type="entry name" value="MFS_1"/>
    <property type="match status" value="1"/>
</dbReference>
<evidence type="ECO:0000256" key="6">
    <source>
        <dbReference type="ARBA" id="ARBA00023136"/>
    </source>
</evidence>
<dbReference type="Gene3D" id="1.20.1250.20">
    <property type="entry name" value="MFS general substrate transporter like domains"/>
    <property type="match status" value="2"/>
</dbReference>
<evidence type="ECO:0000256" key="1">
    <source>
        <dbReference type="ARBA" id="ARBA00004651"/>
    </source>
</evidence>
<feature type="transmembrane region" description="Helical" evidence="8">
    <location>
        <begin position="61"/>
        <end position="82"/>
    </location>
</feature>
<evidence type="ECO:0000256" key="3">
    <source>
        <dbReference type="ARBA" id="ARBA00022475"/>
    </source>
</evidence>
<keyword evidence="2" id="KW-0813">Transport</keyword>
<feature type="domain" description="Major facilitator superfamily (MFS) profile" evidence="9">
    <location>
        <begin position="23"/>
        <end position="428"/>
    </location>
</feature>
<feature type="transmembrane region" description="Helical" evidence="8">
    <location>
        <begin position="195"/>
        <end position="214"/>
    </location>
</feature>
<sequence length="459" mass="49056">MATSASASQLSDPAARRRIKRRAVVASTVGTTIEWYDFFLYNTAAALVFGPLFFNNSASGGVLLAFSTQFVGFAARPIGAAIFGHYGDRIGRKYSLIVTLLLMGGATVLIGVLPTYAAIGVWAPILLTLLRVLQGIGVGGEWGGSVLMSMEWGTRRQRGLMAAWPQAGVPIGLALGTAVVYFFSGPGFLDGGWRWPFIASIVLIGIGLFVRLTVLESPAFAALRTRGAVVKMPLIDTFRYQWRDVLKAMFVRTAEQAPFYLFTSFVLVYGTKQLKLAQTDLLLYLIVAALIGIVSVPFFGWLSDRVGRRVVYGAGVVLTGLYAFPYFWLLDTRVGGLVILGMILGLVFHDMMYGPQAALISESFGTGVRYTGAGLGYQLASVIAGGPAPLIAAAILAATGNFFWIAIYIIACAVVSLIALLLMHPRPPDSDDEHSEEHASVPVVAGESARVGDGPVAQA</sequence>
<feature type="region of interest" description="Disordered" evidence="7">
    <location>
        <begin position="429"/>
        <end position="459"/>
    </location>
</feature>
<evidence type="ECO:0000259" key="9">
    <source>
        <dbReference type="PROSITE" id="PS50850"/>
    </source>
</evidence>
<dbReference type="RefSeq" id="WP_230739597.1">
    <property type="nucleotide sequence ID" value="NZ_JAJNDB010000008.1"/>
</dbReference>
<evidence type="ECO:0000256" key="5">
    <source>
        <dbReference type="ARBA" id="ARBA00022989"/>
    </source>
</evidence>
<dbReference type="PANTHER" id="PTHR43045">
    <property type="entry name" value="SHIKIMATE TRANSPORTER"/>
    <property type="match status" value="1"/>
</dbReference>
<feature type="transmembrane region" description="Helical" evidence="8">
    <location>
        <begin position="310"/>
        <end position="328"/>
    </location>
</feature>